<dbReference type="InterPro" id="IPR011041">
    <property type="entry name" value="Quinoprot_gluc/sorb_DH_b-prop"/>
</dbReference>
<dbReference type="InterPro" id="IPR011047">
    <property type="entry name" value="Quinoprotein_ADH-like_sf"/>
</dbReference>
<gene>
    <name evidence="1" type="ORF">GA0070609_2699</name>
</gene>
<dbReference type="SUPFAM" id="SSF50998">
    <property type="entry name" value="Quinoprotein alcohol dehydrogenase-like"/>
    <property type="match status" value="1"/>
</dbReference>
<dbReference type="PANTHER" id="PTHR47197:SF3">
    <property type="entry name" value="DIHYDRO-HEME D1 DEHYDROGENASE"/>
    <property type="match status" value="1"/>
</dbReference>
<dbReference type="SUPFAM" id="SSF50952">
    <property type="entry name" value="Soluble quinoprotein glucose dehydrogenase"/>
    <property type="match status" value="1"/>
</dbReference>
<name>A0A1C5I3A9_9ACTN</name>
<keyword evidence="2" id="KW-1185">Reference proteome</keyword>
<protein>
    <submittedName>
        <fullName evidence="1">Uncharacterized protein</fullName>
    </submittedName>
</protein>
<dbReference type="EMBL" id="LT607750">
    <property type="protein sequence ID" value="SCG52705.1"/>
    <property type="molecule type" value="Genomic_DNA"/>
</dbReference>
<dbReference type="Gene3D" id="2.130.10.10">
    <property type="entry name" value="YVTN repeat-like/Quinoprotein amine dehydrogenase"/>
    <property type="match status" value="2"/>
</dbReference>
<dbReference type="PANTHER" id="PTHR47197">
    <property type="entry name" value="PROTEIN NIRF"/>
    <property type="match status" value="1"/>
</dbReference>
<reference evidence="1 2" key="1">
    <citation type="submission" date="2016-06" db="EMBL/GenBank/DDBJ databases">
        <authorList>
            <person name="Kjaerup R.B."/>
            <person name="Dalgaard T.S."/>
            <person name="Juul-Madsen H.R."/>
        </authorList>
    </citation>
    <scope>NUCLEOTIDE SEQUENCE [LARGE SCALE GENOMIC DNA]</scope>
    <source>
        <strain evidence="1 2">DSM 43904</strain>
    </source>
</reference>
<proteinExistence type="predicted"/>
<dbReference type="Proteomes" id="UP000198217">
    <property type="component" value="Chromosome I"/>
</dbReference>
<dbReference type="InterPro" id="IPR006311">
    <property type="entry name" value="TAT_signal"/>
</dbReference>
<accession>A0A1C5I3A9</accession>
<dbReference type="RefSeq" id="WP_088994114.1">
    <property type="nucleotide sequence ID" value="NZ_LT607750.1"/>
</dbReference>
<evidence type="ECO:0000313" key="1">
    <source>
        <dbReference type="EMBL" id="SCG52705.1"/>
    </source>
</evidence>
<organism evidence="1 2">
    <name type="scientific">Micromonospora echinaurantiaca</name>
    <dbReference type="NCBI Taxonomy" id="47857"/>
    <lineage>
        <taxon>Bacteria</taxon>
        <taxon>Bacillati</taxon>
        <taxon>Actinomycetota</taxon>
        <taxon>Actinomycetes</taxon>
        <taxon>Micromonosporales</taxon>
        <taxon>Micromonosporaceae</taxon>
        <taxon>Micromonospora</taxon>
    </lineage>
</organism>
<dbReference type="AlphaFoldDB" id="A0A1C5I3A9"/>
<dbReference type="PROSITE" id="PS51318">
    <property type="entry name" value="TAT"/>
    <property type="match status" value="1"/>
</dbReference>
<dbReference type="InterPro" id="IPR051200">
    <property type="entry name" value="Host-pathogen_enzymatic-act"/>
</dbReference>
<dbReference type="InterPro" id="IPR015943">
    <property type="entry name" value="WD40/YVTN_repeat-like_dom_sf"/>
</dbReference>
<evidence type="ECO:0000313" key="2">
    <source>
        <dbReference type="Proteomes" id="UP000198217"/>
    </source>
</evidence>
<sequence length="644" mass="67521">MTQLNRRNLIQLTALSAVGGAVLGELPAAAEGPRQPGQYGPASLSAAIVGMAVDGTTGYFVTRGQTPPKVVTYDIAARAVTDVVPLERGDGAWACTVSGGKVYIGTYSFGDVVEYDPATKTARRLGTIGPSGTIVFAATTAPDGVVYFGTYPRGEVWSLQPATGTLTNLGRAFPGSQYARLLAADERYVYAGTIPAHIVRIDRATGEKVDIMPTGTPLDAGLGALAAAGGRVYAASAFGVHDIASDGSGHVEVPADGEYLVDSLSVTGDGGLLALGRLTGSILRREGDRLVTIAQGPAGDEGRGVVELADGTVFAANGSGRVSILAPGRDTVEQHDLTDDPRAAGPELLQSMCAAPDGSVYVGGHFAITVHEPARGVSRRYPVGGEAKDIVAWRDRMISALYPSGEIVELNPRTGQVRSFGQIGHNQQRPWDVVHHKPSGLVLVASAPRYGSLQGALTLLDPATGELEVRLDILPNQALNAIALDGDLAYIAGDTWGGNGTPPTEPTSQVAVFDIRRREVVDRFAPLPGQPSMQHVEVFNGVLYASYKRTSGTWIAYDLTTRTVLHSGKLSGYGEIVAHHGQVYAATNFGDTIYRLGPGLAAAEPLYSGIGTNWYTVPRIEPVPGARKAWTAVDRNLALVELPG</sequence>